<comment type="caution">
    <text evidence="1">The sequence shown here is derived from an EMBL/GenBank/DDBJ whole genome shotgun (WGS) entry which is preliminary data.</text>
</comment>
<sequence>MPLLISLLRTGRPKRPLETDSQTIAPQVKRVKNEQPAYRIPLPNELVELIFLHLPPRSVISGSPRIQAMLHLHPISMNSNSTQKINPFLNRILPDLPVRGEKSTFKYFDRVSGSHPVKPVPYYATTEGENAIKQSHTDKNASWKRISLGTPGQPIRIRFVRAFEMPDESFSIEEWEVYCGEGLTIPEFQEIYEEHRATPWGQLEQPGQPRRSHRFAWEFLCEDGTLWMKFNTEEEESCLNKVKKRCRDINTAWAPLEDIDSDDRISKDKRELGSIIQVIQNGPSIPKGNILMSFGAPIEIEGRSQHRRSIWCAEPDLPDRTIDLKLYAPSYDHRFIGEIVLPHWEIPGLFGFAYRKTCLLIQLHHMSYLTSQGLLNPRSHFRFDASFNQEKVTRSASGCLDRNNRRRAKQITPSPQSNVVLFYSSKLPLK</sequence>
<gene>
    <name evidence="1" type="ORF">BDR25DRAFT_349132</name>
</gene>
<evidence type="ECO:0000313" key="2">
    <source>
        <dbReference type="Proteomes" id="UP000799755"/>
    </source>
</evidence>
<name>A0ACB6RD74_9PLEO</name>
<proteinExistence type="predicted"/>
<evidence type="ECO:0000313" key="1">
    <source>
        <dbReference type="EMBL" id="KAF2477204.1"/>
    </source>
</evidence>
<accession>A0ACB6RD74</accession>
<organism evidence="1 2">
    <name type="scientific">Lindgomyces ingoldianus</name>
    <dbReference type="NCBI Taxonomy" id="673940"/>
    <lineage>
        <taxon>Eukaryota</taxon>
        <taxon>Fungi</taxon>
        <taxon>Dikarya</taxon>
        <taxon>Ascomycota</taxon>
        <taxon>Pezizomycotina</taxon>
        <taxon>Dothideomycetes</taxon>
        <taxon>Pleosporomycetidae</taxon>
        <taxon>Pleosporales</taxon>
        <taxon>Lindgomycetaceae</taxon>
        <taxon>Lindgomyces</taxon>
    </lineage>
</organism>
<dbReference type="Proteomes" id="UP000799755">
    <property type="component" value="Unassembled WGS sequence"/>
</dbReference>
<dbReference type="EMBL" id="MU003493">
    <property type="protein sequence ID" value="KAF2477204.1"/>
    <property type="molecule type" value="Genomic_DNA"/>
</dbReference>
<reference evidence="1" key="1">
    <citation type="journal article" date="2020" name="Stud. Mycol.">
        <title>101 Dothideomycetes genomes: a test case for predicting lifestyles and emergence of pathogens.</title>
        <authorList>
            <person name="Haridas S."/>
            <person name="Albert R."/>
            <person name="Binder M."/>
            <person name="Bloem J."/>
            <person name="Labutti K."/>
            <person name="Salamov A."/>
            <person name="Andreopoulos B."/>
            <person name="Baker S."/>
            <person name="Barry K."/>
            <person name="Bills G."/>
            <person name="Bluhm B."/>
            <person name="Cannon C."/>
            <person name="Castanera R."/>
            <person name="Culley D."/>
            <person name="Daum C."/>
            <person name="Ezra D."/>
            <person name="Gonzalez J."/>
            <person name="Henrissat B."/>
            <person name="Kuo A."/>
            <person name="Liang C."/>
            <person name="Lipzen A."/>
            <person name="Lutzoni F."/>
            <person name="Magnuson J."/>
            <person name="Mondo S."/>
            <person name="Nolan M."/>
            <person name="Ohm R."/>
            <person name="Pangilinan J."/>
            <person name="Park H.-J."/>
            <person name="Ramirez L."/>
            <person name="Alfaro M."/>
            <person name="Sun H."/>
            <person name="Tritt A."/>
            <person name="Yoshinaga Y."/>
            <person name="Zwiers L.-H."/>
            <person name="Turgeon B."/>
            <person name="Goodwin S."/>
            <person name="Spatafora J."/>
            <person name="Crous P."/>
            <person name="Grigoriev I."/>
        </authorList>
    </citation>
    <scope>NUCLEOTIDE SEQUENCE</scope>
    <source>
        <strain evidence="1">ATCC 200398</strain>
    </source>
</reference>
<keyword evidence="2" id="KW-1185">Reference proteome</keyword>
<protein>
    <submittedName>
        <fullName evidence="1">Uncharacterized protein</fullName>
    </submittedName>
</protein>